<dbReference type="Pfam" id="PF01066">
    <property type="entry name" value="CDP-OH_P_transf"/>
    <property type="match status" value="1"/>
</dbReference>
<accession>A0ABV6C664</accession>
<gene>
    <name evidence="3" type="ORF">ACFFRE_09965</name>
</gene>
<dbReference type="InterPro" id="IPR000462">
    <property type="entry name" value="CDP-OH_P_trans"/>
</dbReference>
<protein>
    <submittedName>
        <fullName evidence="3">CDP-alcohol phosphatidyltransferase family protein</fullName>
        <ecNumber evidence="3">2.7.8.-</ecNumber>
    </submittedName>
</protein>
<keyword evidence="4" id="KW-1185">Reference proteome</keyword>
<comment type="caution">
    <text evidence="3">The sequence shown here is derived from an EMBL/GenBank/DDBJ whole genome shotgun (WGS) entry which is preliminary data.</text>
</comment>
<evidence type="ECO:0000313" key="3">
    <source>
        <dbReference type="EMBL" id="MFC0082457.1"/>
    </source>
</evidence>
<feature type="transmembrane region" description="Helical" evidence="2">
    <location>
        <begin position="12"/>
        <end position="40"/>
    </location>
</feature>
<evidence type="ECO:0000256" key="2">
    <source>
        <dbReference type="SAM" id="Phobius"/>
    </source>
</evidence>
<reference evidence="3 4" key="1">
    <citation type="submission" date="2024-09" db="EMBL/GenBank/DDBJ databases">
        <authorList>
            <person name="Sun Q."/>
            <person name="Mori K."/>
        </authorList>
    </citation>
    <scope>NUCLEOTIDE SEQUENCE [LARGE SCALE GENOMIC DNA]</scope>
    <source>
        <strain evidence="3 4">JCM 15389</strain>
    </source>
</reference>
<organism evidence="3 4">
    <name type="scientific">Aciditerrimonas ferrireducens</name>
    <dbReference type="NCBI Taxonomy" id="667306"/>
    <lineage>
        <taxon>Bacteria</taxon>
        <taxon>Bacillati</taxon>
        <taxon>Actinomycetota</taxon>
        <taxon>Acidimicrobiia</taxon>
        <taxon>Acidimicrobiales</taxon>
        <taxon>Acidimicrobiaceae</taxon>
        <taxon>Aciditerrimonas</taxon>
    </lineage>
</organism>
<feature type="non-terminal residue" evidence="3">
    <location>
        <position position="279"/>
    </location>
</feature>
<feature type="region of interest" description="Disordered" evidence="1">
    <location>
        <begin position="248"/>
        <end position="279"/>
    </location>
</feature>
<dbReference type="Proteomes" id="UP001589788">
    <property type="component" value="Unassembled WGS sequence"/>
</dbReference>
<evidence type="ECO:0000256" key="1">
    <source>
        <dbReference type="SAM" id="MobiDB-lite"/>
    </source>
</evidence>
<dbReference type="EMBL" id="JBHLYQ010000104">
    <property type="protein sequence ID" value="MFC0082457.1"/>
    <property type="molecule type" value="Genomic_DNA"/>
</dbReference>
<feature type="region of interest" description="Disordered" evidence="1">
    <location>
        <begin position="186"/>
        <end position="212"/>
    </location>
</feature>
<feature type="compositionally biased region" description="Low complexity" evidence="1">
    <location>
        <begin position="201"/>
        <end position="211"/>
    </location>
</feature>
<keyword evidence="2" id="KW-1133">Transmembrane helix</keyword>
<keyword evidence="3" id="KW-0808">Transferase</keyword>
<feature type="transmembrane region" description="Helical" evidence="2">
    <location>
        <begin position="136"/>
        <end position="169"/>
    </location>
</feature>
<keyword evidence="2" id="KW-0472">Membrane</keyword>
<dbReference type="InterPro" id="IPR043130">
    <property type="entry name" value="CDP-OH_PTrfase_TM_dom"/>
</dbReference>
<dbReference type="EC" id="2.7.8.-" evidence="3"/>
<evidence type="ECO:0000313" key="4">
    <source>
        <dbReference type="Proteomes" id="UP001589788"/>
    </source>
</evidence>
<dbReference type="Gene3D" id="1.20.120.1760">
    <property type="match status" value="1"/>
</dbReference>
<dbReference type="RefSeq" id="WP_377790047.1">
    <property type="nucleotide sequence ID" value="NZ_JBHLYQ010000104.1"/>
</dbReference>
<sequence length="279" mass="28833">MGRALVRFRVTADVLTGCGLLLAGVAAVVIGTGHLAWGIVAMVGSGLPDLFDGPVAKASGTSSRRGAFFDSVADRVADFALYGGVAWDLAATHHGTAVLVPFGLAAAASVVSYERAKAELLGIPARGGLMERAERFVALGICLLAGAVDGGLLVPFLVGFLVLVGATALGRFVRVWRAAGGAVADEAHETPRPVQAPIPAPATAVPAPGGALDRHRPGEELLGGSWWPGVLGSGRGVPRRRLESRWRAWRARRHEEGRTRPASARGPRSAGWRAGGAEP</sequence>
<dbReference type="GO" id="GO:0016740">
    <property type="term" value="F:transferase activity"/>
    <property type="evidence" value="ECO:0007669"/>
    <property type="project" value="UniProtKB-KW"/>
</dbReference>
<proteinExistence type="predicted"/>
<name>A0ABV6C664_9ACTN</name>
<keyword evidence="2" id="KW-0812">Transmembrane</keyword>